<proteinExistence type="predicted"/>
<accession>I0GQT2</accession>
<evidence type="ECO:0000256" key="1">
    <source>
        <dbReference type="SAM" id="Phobius"/>
    </source>
</evidence>
<evidence type="ECO:0000313" key="2">
    <source>
        <dbReference type="EMBL" id="BAL83119.1"/>
    </source>
</evidence>
<dbReference type="PATRIC" id="fig|927704.6.peg.1459"/>
<feature type="transmembrane region" description="Helical" evidence="1">
    <location>
        <begin position="5"/>
        <end position="23"/>
    </location>
</feature>
<dbReference type="HOGENOM" id="CLU_983155_0_0_9"/>
<organism evidence="2 3">
    <name type="scientific">Selenomonas ruminantium subsp. lactilytica (strain NBRC 103574 / TAM6421)</name>
    <dbReference type="NCBI Taxonomy" id="927704"/>
    <lineage>
        <taxon>Bacteria</taxon>
        <taxon>Bacillati</taxon>
        <taxon>Bacillota</taxon>
        <taxon>Negativicutes</taxon>
        <taxon>Selenomonadales</taxon>
        <taxon>Selenomonadaceae</taxon>
        <taxon>Selenomonas</taxon>
    </lineage>
</organism>
<dbReference type="KEGG" id="sri:SELR_14110"/>
<sequence>MKTKFCAYIISLIVASIKISLDLRMIDNIPVSFFIIFLSIGLLFYYTINNTKKPRIITIVFILCSIISFCYMLYNENVVNMLYSSTTLLLILITIIVSHRAYKDGFDTHQKNLIRHSKVLINIINRYCTIEQRRKIKLQRFEYQAWIIELERARYDLEKEVSACMWIMDFSCNKLSDICTLLDLTKRTIIAFLKTIFNFIKFIFSGNEVEEKSSDYSWRDVLSDEMKLAIVALETHDDFVNRLSKNQKVKVYHEAQCLLDSILKKNKDSYIDDYERLALIIPK</sequence>
<evidence type="ECO:0000313" key="3">
    <source>
        <dbReference type="Proteomes" id="UP000007887"/>
    </source>
</evidence>
<keyword evidence="1" id="KW-0472">Membrane</keyword>
<dbReference type="AlphaFoldDB" id="I0GQT2"/>
<feature type="transmembrane region" description="Helical" evidence="1">
    <location>
        <begin position="80"/>
        <end position="102"/>
    </location>
</feature>
<dbReference type="EMBL" id="AP012292">
    <property type="protein sequence ID" value="BAL83119.1"/>
    <property type="molecule type" value="Genomic_DNA"/>
</dbReference>
<name>I0GQT2_SELRL</name>
<keyword evidence="1" id="KW-0812">Transmembrane</keyword>
<dbReference type="RefSeq" id="WP_014424556.1">
    <property type="nucleotide sequence ID" value="NC_017068.1"/>
</dbReference>
<feature type="transmembrane region" description="Helical" evidence="1">
    <location>
        <begin position="29"/>
        <end position="48"/>
    </location>
</feature>
<protein>
    <submittedName>
        <fullName evidence="2">Uncharacterized protein</fullName>
    </submittedName>
</protein>
<feature type="transmembrane region" description="Helical" evidence="1">
    <location>
        <begin position="55"/>
        <end position="74"/>
    </location>
</feature>
<keyword evidence="1" id="KW-1133">Transmembrane helix</keyword>
<dbReference type="Proteomes" id="UP000007887">
    <property type="component" value="Chromosome"/>
</dbReference>
<reference evidence="2 3" key="1">
    <citation type="submission" date="2011-10" db="EMBL/GenBank/DDBJ databases">
        <title>Whole genome sequence of Selenomonas ruminantium subsp. lactilytica TAM6421.</title>
        <authorList>
            <person name="Oguchi A."/>
            <person name="Ankai A."/>
            <person name="Kaneko J."/>
            <person name="Yamada-Narita S."/>
            <person name="Fukui S."/>
            <person name="Takahashi M."/>
            <person name="Onodera T."/>
            <person name="Kojima S."/>
            <person name="Fushimi T."/>
            <person name="Abe N."/>
            <person name="Kamio Y."/>
            <person name="Yamazaki S."/>
            <person name="Fujita N."/>
        </authorList>
    </citation>
    <scope>NUCLEOTIDE SEQUENCE [LARGE SCALE GENOMIC DNA]</scope>
    <source>
        <strain evidence="3">NBRC 103574 / TAM6421</strain>
    </source>
</reference>
<gene>
    <name evidence="2" type="ordered locus">SELR_14110</name>
</gene>